<dbReference type="InterPro" id="IPR001073">
    <property type="entry name" value="C1q_dom"/>
</dbReference>
<dbReference type="GO" id="GO:0005581">
    <property type="term" value="C:collagen trimer"/>
    <property type="evidence" value="ECO:0007669"/>
    <property type="project" value="UniProtKB-KW"/>
</dbReference>
<comment type="caution">
    <text evidence="5">The sequence shown here is derived from an EMBL/GenBank/DDBJ whole genome shotgun (WGS) entry which is preliminary data.</text>
</comment>
<accession>A0A8B6D3X0</accession>
<evidence type="ECO:0000256" key="2">
    <source>
        <dbReference type="ARBA" id="ARBA00022525"/>
    </source>
</evidence>
<comment type="subcellular location">
    <subcellularLocation>
        <location evidence="1">Secreted</location>
    </subcellularLocation>
</comment>
<keyword evidence="3" id="KW-0732">Signal</keyword>
<gene>
    <name evidence="5" type="ORF">MGAL_10B055842</name>
</gene>
<proteinExistence type="predicted"/>
<dbReference type="AlphaFoldDB" id="A0A8B6D3X0"/>
<dbReference type="InterPro" id="IPR050392">
    <property type="entry name" value="Collagen/C1q_domain"/>
</dbReference>
<dbReference type="PRINTS" id="PR00007">
    <property type="entry name" value="COMPLEMNTC1Q"/>
</dbReference>
<dbReference type="OrthoDB" id="6158645at2759"/>
<dbReference type="Proteomes" id="UP000596742">
    <property type="component" value="Unassembled WGS sequence"/>
</dbReference>
<dbReference type="SUPFAM" id="SSF49842">
    <property type="entry name" value="TNF-like"/>
    <property type="match status" value="1"/>
</dbReference>
<reference evidence="5" key="1">
    <citation type="submission" date="2018-11" db="EMBL/GenBank/DDBJ databases">
        <authorList>
            <person name="Alioto T."/>
            <person name="Alioto T."/>
        </authorList>
    </citation>
    <scope>NUCLEOTIDE SEQUENCE</scope>
</reference>
<dbReference type="InterPro" id="IPR008983">
    <property type="entry name" value="Tumour_necrosis_fac-like_dom"/>
</dbReference>
<feature type="chain" id="PRO_5032738971" description="C1q domain-containing protein" evidence="3">
    <location>
        <begin position="23"/>
        <end position="182"/>
    </location>
</feature>
<sequence>MNLFTVLAVLVAVICCNSPCFGRDIIKGRNEHLLFSQVGSNLRYRRRVVAFTAWLSKTTTLGTNHAVVYNKLLLNKGNAYNVHTGRFTAPVRGLYLLSASIMASPRKQVALSMVRNGINFDALYGDSRNVNKYSSQSRSYTVMLQRGDLVWMRTFPGYEGQVLVGFSHALYNSFSGVLLNQF</sequence>
<dbReference type="SMART" id="SM00110">
    <property type="entry name" value="C1Q"/>
    <property type="match status" value="1"/>
</dbReference>
<name>A0A8B6D3X0_MYTGA</name>
<dbReference type="PANTHER" id="PTHR15427:SF33">
    <property type="entry name" value="COLLAGEN IV NC1 DOMAIN-CONTAINING PROTEIN"/>
    <property type="match status" value="1"/>
</dbReference>
<organism evidence="5 6">
    <name type="scientific">Mytilus galloprovincialis</name>
    <name type="common">Mediterranean mussel</name>
    <dbReference type="NCBI Taxonomy" id="29158"/>
    <lineage>
        <taxon>Eukaryota</taxon>
        <taxon>Metazoa</taxon>
        <taxon>Spiralia</taxon>
        <taxon>Lophotrochozoa</taxon>
        <taxon>Mollusca</taxon>
        <taxon>Bivalvia</taxon>
        <taxon>Autobranchia</taxon>
        <taxon>Pteriomorphia</taxon>
        <taxon>Mytilida</taxon>
        <taxon>Mytiloidea</taxon>
        <taxon>Mytilidae</taxon>
        <taxon>Mytilinae</taxon>
        <taxon>Mytilus</taxon>
    </lineage>
</organism>
<dbReference type="Gene3D" id="2.60.120.40">
    <property type="match status" value="1"/>
</dbReference>
<evidence type="ECO:0000259" key="4">
    <source>
        <dbReference type="PROSITE" id="PS50871"/>
    </source>
</evidence>
<feature type="signal peptide" evidence="3">
    <location>
        <begin position="1"/>
        <end position="22"/>
    </location>
</feature>
<dbReference type="EMBL" id="UYJE01002908">
    <property type="protein sequence ID" value="VDI14725.1"/>
    <property type="molecule type" value="Genomic_DNA"/>
</dbReference>
<keyword evidence="2" id="KW-0964">Secreted</keyword>
<evidence type="ECO:0000256" key="3">
    <source>
        <dbReference type="SAM" id="SignalP"/>
    </source>
</evidence>
<protein>
    <recommendedName>
        <fullName evidence="4">C1q domain-containing protein</fullName>
    </recommendedName>
</protein>
<dbReference type="PANTHER" id="PTHR15427">
    <property type="entry name" value="EMILIN ELASTIN MICROFIBRIL INTERFACE-LOCATED PROTEIN ELASTIN MICROFIBRIL INTERFACER"/>
    <property type="match status" value="1"/>
</dbReference>
<dbReference type="PROSITE" id="PS50871">
    <property type="entry name" value="C1Q"/>
    <property type="match status" value="1"/>
</dbReference>
<feature type="domain" description="C1q" evidence="4">
    <location>
        <begin position="44"/>
        <end position="182"/>
    </location>
</feature>
<evidence type="ECO:0000313" key="6">
    <source>
        <dbReference type="Proteomes" id="UP000596742"/>
    </source>
</evidence>
<evidence type="ECO:0000313" key="5">
    <source>
        <dbReference type="EMBL" id="VDI14725.1"/>
    </source>
</evidence>
<evidence type="ECO:0000256" key="1">
    <source>
        <dbReference type="ARBA" id="ARBA00004613"/>
    </source>
</evidence>
<dbReference type="Pfam" id="PF00386">
    <property type="entry name" value="C1q"/>
    <property type="match status" value="1"/>
</dbReference>
<keyword evidence="6" id="KW-1185">Reference proteome</keyword>